<dbReference type="RefSeq" id="WP_073487551.1">
    <property type="nucleotide sequence ID" value="NZ_FQVN01000009.1"/>
</dbReference>
<accession>A0A1M5JSN0</accession>
<dbReference type="AlphaFoldDB" id="A0A1M5JSN0"/>
<gene>
    <name evidence="1" type="ORF">SAMN05444320_10912</name>
</gene>
<evidence type="ECO:0000313" key="2">
    <source>
        <dbReference type="Proteomes" id="UP000184501"/>
    </source>
</evidence>
<organism evidence="1 2">
    <name type="scientific">Streptoalloteichus hindustanus</name>
    <dbReference type="NCBI Taxonomy" id="2017"/>
    <lineage>
        <taxon>Bacteria</taxon>
        <taxon>Bacillati</taxon>
        <taxon>Actinomycetota</taxon>
        <taxon>Actinomycetes</taxon>
        <taxon>Pseudonocardiales</taxon>
        <taxon>Pseudonocardiaceae</taxon>
        <taxon>Streptoalloteichus</taxon>
    </lineage>
</organism>
<dbReference type="OrthoDB" id="9962004at2"/>
<dbReference type="Proteomes" id="UP000184501">
    <property type="component" value="Unassembled WGS sequence"/>
</dbReference>
<evidence type="ECO:0000313" key="1">
    <source>
        <dbReference type="EMBL" id="SHG43300.1"/>
    </source>
</evidence>
<sequence length="95" mass="11282">MSHKLVLLEEHNPGRLGCWYETRAEKEVDAADVPTEGADRWMHEWAVEIMGKQEYRYGSYCVVLVERELDHVDPYFCEDREDVYWSGWCELVPVE</sequence>
<protein>
    <submittedName>
        <fullName evidence="1">Uncharacterized protein</fullName>
    </submittedName>
</protein>
<proteinExistence type="predicted"/>
<keyword evidence="2" id="KW-1185">Reference proteome</keyword>
<dbReference type="EMBL" id="FQVN01000009">
    <property type="protein sequence ID" value="SHG43300.1"/>
    <property type="molecule type" value="Genomic_DNA"/>
</dbReference>
<name>A0A1M5JSN0_STRHI</name>
<reference evidence="1 2" key="1">
    <citation type="submission" date="2016-11" db="EMBL/GenBank/DDBJ databases">
        <authorList>
            <person name="Jaros S."/>
            <person name="Januszkiewicz K."/>
            <person name="Wedrychowicz H."/>
        </authorList>
    </citation>
    <scope>NUCLEOTIDE SEQUENCE [LARGE SCALE GENOMIC DNA]</scope>
    <source>
        <strain evidence="1 2">DSM 44523</strain>
    </source>
</reference>
<dbReference type="STRING" id="2017.SAMN05444320_10912"/>